<feature type="transmembrane region" description="Helical" evidence="1">
    <location>
        <begin position="12"/>
        <end position="36"/>
    </location>
</feature>
<dbReference type="AlphaFoldDB" id="A0A2V1DX16"/>
<evidence type="ECO:0000256" key="1">
    <source>
        <dbReference type="SAM" id="Phobius"/>
    </source>
</evidence>
<accession>A0A2V1DX16</accession>
<gene>
    <name evidence="2" type="ORF">DM02DRAFT_273437</name>
</gene>
<keyword evidence="1" id="KW-0472">Membrane</keyword>
<evidence type="ECO:0000313" key="3">
    <source>
        <dbReference type="Proteomes" id="UP000244855"/>
    </source>
</evidence>
<protein>
    <submittedName>
        <fullName evidence="2">Uncharacterized protein</fullName>
    </submittedName>
</protein>
<keyword evidence="3" id="KW-1185">Reference proteome</keyword>
<keyword evidence="1" id="KW-1133">Transmembrane helix</keyword>
<dbReference type="Proteomes" id="UP000244855">
    <property type="component" value="Unassembled WGS sequence"/>
</dbReference>
<keyword evidence="1" id="KW-0812">Transmembrane</keyword>
<name>A0A2V1DX16_9PLEO</name>
<dbReference type="EMBL" id="KZ805337">
    <property type="protein sequence ID" value="PVI02893.1"/>
    <property type="molecule type" value="Genomic_DNA"/>
</dbReference>
<organism evidence="2 3">
    <name type="scientific">Periconia macrospinosa</name>
    <dbReference type="NCBI Taxonomy" id="97972"/>
    <lineage>
        <taxon>Eukaryota</taxon>
        <taxon>Fungi</taxon>
        <taxon>Dikarya</taxon>
        <taxon>Ascomycota</taxon>
        <taxon>Pezizomycotina</taxon>
        <taxon>Dothideomycetes</taxon>
        <taxon>Pleosporomycetidae</taxon>
        <taxon>Pleosporales</taxon>
        <taxon>Massarineae</taxon>
        <taxon>Periconiaceae</taxon>
        <taxon>Periconia</taxon>
    </lineage>
</organism>
<evidence type="ECO:0000313" key="2">
    <source>
        <dbReference type="EMBL" id="PVI02893.1"/>
    </source>
</evidence>
<reference evidence="2 3" key="1">
    <citation type="journal article" date="2018" name="Sci. Rep.">
        <title>Comparative genomics provides insights into the lifestyle and reveals functional heterogeneity of dark septate endophytic fungi.</title>
        <authorList>
            <person name="Knapp D.G."/>
            <person name="Nemeth J.B."/>
            <person name="Barry K."/>
            <person name="Hainaut M."/>
            <person name="Henrissat B."/>
            <person name="Johnson J."/>
            <person name="Kuo A."/>
            <person name="Lim J.H.P."/>
            <person name="Lipzen A."/>
            <person name="Nolan M."/>
            <person name="Ohm R.A."/>
            <person name="Tamas L."/>
            <person name="Grigoriev I.V."/>
            <person name="Spatafora J.W."/>
            <person name="Nagy L.G."/>
            <person name="Kovacs G.M."/>
        </authorList>
    </citation>
    <scope>NUCLEOTIDE SEQUENCE [LARGE SCALE GENOMIC DNA]</scope>
    <source>
        <strain evidence="2 3">DSE2036</strain>
    </source>
</reference>
<proteinExistence type="predicted"/>
<sequence>MEPWGHTRYQFLPSFGSAFIISVTGATGLVECNIILEASISYKDSSSGCQQWLHVNMYSTCKQIYLVYM</sequence>